<dbReference type="SUPFAM" id="SSF50978">
    <property type="entry name" value="WD40 repeat-like"/>
    <property type="match status" value="1"/>
</dbReference>
<accession>A0AAD5JZR1</accession>
<name>A0AAD5JZR1_9FUNG</name>
<dbReference type="InterPro" id="IPR052254">
    <property type="entry name" value="CUL4-DDB1_E3_ligase_receptor"/>
</dbReference>
<dbReference type="PANTHER" id="PTHR44472">
    <property type="entry name" value="DDB1- AND CUL4-ASSOCIATED FACTOR 4-RELATED"/>
    <property type="match status" value="1"/>
</dbReference>
<dbReference type="Proteomes" id="UP001209540">
    <property type="component" value="Unassembled WGS sequence"/>
</dbReference>
<dbReference type="EMBL" id="JAIXMP010000014">
    <property type="protein sequence ID" value="KAI9262308.1"/>
    <property type="molecule type" value="Genomic_DNA"/>
</dbReference>
<dbReference type="InterPro" id="IPR036322">
    <property type="entry name" value="WD40_repeat_dom_sf"/>
</dbReference>
<evidence type="ECO:0000313" key="3">
    <source>
        <dbReference type="EMBL" id="KAI9262308.1"/>
    </source>
</evidence>
<organism evidence="3 4">
    <name type="scientific">Phascolomyces articulosus</name>
    <dbReference type="NCBI Taxonomy" id="60185"/>
    <lineage>
        <taxon>Eukaryota</taxon>
        <taxon>Fungi</taxon>
        <taxon>Fungi incertae sedis</taxon>
        <taxon>Mucoromycota</taxon>
        <taxon>Mucoromycotina</taxon>
        <taxon>Mucoromycetes</taxon>
        <taxon>Mucorales</taxon>
        <taxon>Lichtheimiaceae</taxon>
        <taxon>Phascolomyces</taxon>
    </lineage>
</organism>
<evidence type="ECO:0000256" key="2">
    <source>
        <dbReference type="ARBA" id="ARBA00022737"/>
    </source>
</evidence>
<sequence length="560" mass="64020">MVALAPIDVSVYSHHRRANFRIVKKKTFDFPLCTLKTMQEIPGYYFDEVKKRFFKIMPSGPHSLASIKKRKQEAEQNRIRKIDNGKKSRFKPPPLPNSLCDQNVLAYLRSRRLCNKIMTRHIIRLKNSNMQPLASTSSMAFDNNNTTMNTGLRALYKNLHTTNRLNLPGSPLSRACCMDFHQGDAVICYPQRCPMRFKYQCDPFFTMWNTHFPAHTGADITSLHLGRQLVRYQEDEWRQPLYGTTEMSSQDSKAQLWRITMPRLAEMDQELAAFLRDQHNNYITTPSNRNNIPVIIDSNNNSETTIIKDCIFSLRRNNFWTCSVDDMNHSIVVGCDTGAYMLTPTFNVLGRVTSRASILASSCIPDRPGVAWLGCRDSNIKLFDPRIHSQKQLCFQHSSLAISHLKALDRYRLLAVDVGESLAIWDTRYIPKYKRLNRPLRWLKGHRNDAGTKVACDVDVTGQLLALAGDDHRVRIWSLSDTCQQQAAPFWESHKFGEEGPVQSLKFIDDPPPMADTWNHLQSAPEDRQNRAPGLVVAAPVINHTSRAVSSSSGIHWLTF</sequence>
<dbReference type="Gene3D" id="2.130.10.10">
    <property type="entry name" value="YVTN repeat-like/Quinoprotein amine dehydrogenase"/>
    <property type="match status" value="1"/>
</dbReference>
<keyword evidence="1" id="KW-0853">WD repeat</keyword>
<reference evidence="3" key="2">
    <citation type="submission" date="2023-02" db="EMBL/GenBank/DDBJ databases">
        <authorList>
            <consortium name="DOE Joint Genome Institute"/>
            <person name="Mondo S.J."/>
            <person name="Chang Y."/>
            <person name="Wang Y."/>
            <person name="Ahrendt S."/>
            <person name="Andreopoulos W."/>
            <person name="Barry K."/>
            <person name="Beard J."/>
            <person name="Benny G.L."/>
            <person name="Blankenship S."/>
            <person name="Bonito G."/>
            <person name="Cuomo C."/>
            <person name="Desiro A."/>
            <person name="Gervers K.A."/>
            <person name="Hundley H."/>
            <person name="Kuo A."/>
            <person name="LaButti K."/>
            <person name="Lang B.F."/>
            <person name="Lipzen A."/>
            <person name="O'Donnell K."/>
            <person name="Pangilinan J."/>
            <person name="Reynolds N."/>
            <person name="Sandor L."/>
            <person name="Smith M.W."/>
            <person name="Tsang A."/>
            <person name="Grigoriev I.V."/>
            <person name="Stajich J.E."/>
            <person name="Spatafora J.W."/>
        </authorList>
    </citation>
    <scope>NUCLEOTIDE SEQUENCE</scope>
    <source>
        <strain evidence="3">RSA 2281</strain>
    </source>
</reference>
<protein>
    <submittedName>
        <fullName evidence="3">Uncharacterized protein</fullName>
    </submittedName>
</protein>
<reference evidence="3" key="1">
    <citation type="journal article" date="2022" name="IScience">
        <title>Evolution of zygomycete secretomes and the origins of terrestrial fungal ecologies.</title>
        <authorList>
            <person name="Chang Y."/>
            <person name="Wang Y."/>
            <person name="Mondo S."/>
            <person name="Ahrendt S."/>
            <person name="Andreopoulos W."/>
            <person name="Barry K."/>
            <person name="Beard J."/>
            <person name="Benny G.L."/>
            <person name="Blankenship S."/>
            <person name="Bonito G."/>
            <person name="Cuomo C."/>
            <person name="Desiro A."/>
            <person name="Gervers K.A."/>
            <person name="Hundley H."/>
            <person name="Kuo A."/>
            <person name="LaButti K."/>
            <person name="Lang B.F."/>
            <person name="Lipzen A."/>
            <person name="O'Donnell K."/>
            <person name="Pangilinan J."/>
            <person name="Reynolds N."/>
            <person name="Sandor L."/>
            <person name="Smith M.E."/>
            <person name="Tsang A."/>
            <person name="Grigoriev I.V."/>
            <person name="Stajich J.E."/>
            <person name="Spatafora J.W."/>
        </authorList>
    </citation>
    <scope>NUCLEOTIDE SEQUENCE</scope>
    <source>
        <strain evidence="3">RSA 2281</strain>
    </source>
</reference>
<keyword evidence="4" id="KW-1185">Reference proteome</keyword>
<keyword evidence="2" id="KW-0677">Repeat</keyword>
<dbReference type="AlphaFoldDB" id="A0AAD5JZR1"/>
<dbReference type="InterPro" id="IPR015943">
    <property type="entry name" value="WD40/YVTN_repeat-like_dom_sf"/>
</dbReference>
<dbReference type="GO" id="GO:0080008">
    <property type="term" value="C:Cul4-RING E3 ubiquitin ligase complex"/>
    <property type="evidence" value="ECO:0007669"/>
    <property type="project" value="TreeGrafter"/>
</dbReference>
<evidence type="ECO:0000313" key="4">
    <source>
        <dbReference type="Proteomes" id="UP001209540"/>
    </source>
</evidence>
<gene>
    <name evidence="3" type="ORF">BDA99DRAFT_510834</name>
</gene>
<dbReference type="PANTHER" id="PTHR44472:SF1">
    <property type="entry name" value="DDB1 AND CUL4 ASSOCIATED FACTOR 4"/>
    <property type="match status" value="1"/>
</dbReference>
<proteinExistence type="predicted"/>
<evidence type="ECO:0000256" key="1">
    <source>
        <dbReference type="ARBA" id="ARBA00022574"/>
    </source>
</evidence>
<comment type="caution">
    <text evidence="3">The sequence shown here is derived from an EMBL/GenBank/DDBJ whole genome shotgun (WGS) entry which is preliminary data.</text>
</comment>